<dbReference type="CDD" id="cd06558">
    <property type="entry name" value="crotonase-like"/>
    <property type="match status" value="1"/>
</dbReference>
<dbReference type="GO" id="GO:0003824">
    <property type="term" value="F:catalytic activity"/>
    <property type="evidence" value="ECO:0007669"/>
    <property type="project" value="UniProtKB-ARBA"/>
</dbReference>
<evidence type="ECO:0008006" key="3">
    <source>
        <dbReference type="Google" id="ProtNLM"/>
    </source>
</evidence>
<proteinExistence type="predicted"/>
<protein>
    <recommendedName>
        <fullName evidence="3">Enoyl-CoA hydratase/isomerase family protein</fullName>
    </recommendedName>
</protein>
<dbReference type="AlphaFoldDB" id="A0A840PHI9"/>
<dbReference type="PANTHER" id="PTHR11941:SF54">
    <property type="entry name" value="ENOYL-COA HYDRATASE, MITOCHONDRIAL"/>
    <property type="match status" value="1"/>
</dbReference>
<name>A0A840PHI9_9ACTN</name>
<reference evidence="1 2" key="1">
    <citation type="submission" date="2020-08" db="EMBL/GenBank/DDBJ databases">
        <title>Genomic Encyclopedia of Type Strains, Phase IV (KMG-IV): sequencing the most valuable type-strain genomes for metagenomic binning, comparative biology and taxonomic classification.</title>
        <authorList>
            <person name="Goeker M."/>
        </authorList>
    </citation>
    <scope>NUCLEOTIDE SEQUENCE [LARGE SCALE GENOMIC DNA]</scope>
    <source>
        <strain evidence="1 2">DSM 45615</strain>
    </source>
</reference>
<dbReference type="InterPro" id="IPR001753">
    <property type="entry name" value="Enoyl-CoA_hydra/iso"/>
</dbReference>
<comment type="caution">
    <text evidence="1">The sequence shown here is derived from an EMBL/GenBank/DDBJ whole genome shotgun (WGS) entry which is preliminary data.</text>
</comment>
<sequence length="360" mass="37875">MTITGPGTHVARPLPATDLAAGHPLGLDSSGRPHHPVLLIDLDSAASLPEPAVRAAARAAADALPLTVGLARTAPPPRLRPLTQALTFTLVAGHAPLPAECVVAGDLDAARDRVLAAAAHAPQACLTLNRVLRQTPLLDVRSGLAAEAAAYSMLLGGAEFRRWLEARGPARPADPAAGRVRLDRRDATLAITLARPHRRNAMDALMREALIEALEVALLDDTVERVELTGAGPGFCSGGDLDEFGSARDHVAAYLVRLERHAGHLIHLLRERVHARLHGACYGAGVEMPLFARHVTATPDAVLALPEIAMGLIPGAGGTVSVPARAGRWRTAWMAVTGARLDAATALEWGLIDAIETMRR</sequence>
<dbReference type="PANTHER" id="PTHR11941">
    <property type="entry name" value="ENOYL-COA HYDRATASE-RELATED"/>
    <property type="match status" value="1"/>
</dbReference>
<evidence type="ECO:0000313" key="2">
    <source>
        <dbReference type="Proteomes" id="UP000578449"/>
    </source>
</evidence>
<dbReference type="InterPro" id="IPR029045">
    <property type="entry name" value="ClpP/crotonase-like_dom_sf"/>
</dbReference>
<dbReference type="Gene3D" id="3.90.226.10">
    <property type="entry name" value="2-enoyl-CoA Hydratase, Chain A, domain 1"/>
    <property type="match status" value="1"/>
</dbReference>
<dbReference type="Pfam" id="PF00378">
    <property type="entry name" value="ECH_1"/>
    <property type="match status" value="1"/>
</dbReference>
<evidence type="ECO:0000313" key="1">
    <source>
        <dbReference type="EMBL" id="MBB5137383.1"/>
    </source>
</evidence>
<dbReference type="RefSeq" id="WP_185054293.1">
    <property type="nucleotide sequence ID" value="NZ_JACHGN010000017.1"/>
</dbReference>
<dbReference type="SUPFAM" id="SSF52096">
    <property type="entry name" value="ClpP/crotonase"/>
    <property type="match status" value="1"/>
</dbReference>
<gene>
    <name evidence="1" type="ORF">HNP84_007135</name>
</gene>
<dbReference type="EMBL" id="JACHGN010000017">
    <property type="protein sequence ID" value="MBB5137383.1"/>
    <property type="molecule type" value="Genomic_DNA"/>
</dbReference>
<accession>A0A840PHI9</accession>
<dbReference type="GO" id="GO:0006635">
    <property type="term" value="P:fatty acid beta-oxidation"/>
    <property type="evidence" value="ECO:0007669"/>
    <property type="project" value="TreeGrafter"/>
</dbReference>
<organism evidence="1 2">
    <name type="scientific">Thermocatellispora tengchongensis</name>
    <dbReference type="NCBI Taxonomy" id="1073253"/>
    <lineage>
        <taxon>Bacteria</taxon>
        <taxon>Bacillati</taxon>
        <taxon>Actinomycetota</taxon>
        <taxon>Actinomycetes</taxon>
        <taxon>Streptosporangiales</taxon>
        <taxon>Streptosporangiaceae</taxon>
        <taxon>Thermocatellispora</taxon>
    </lineage>
</organism>
<keyword evidence="2" id="KW-1185">Reference proteome</keyword>
<dbReference type="Proteomes" id="UP000578449">
    <property type="component" value="Unassembled WGS sequence"/>
</dbReference>